<dbReference type="InterPro" id="IPR039422">
    <property type="entry name" value="MarR/SlyA-like"/>
</dbReference>
<dbReference type="PANTHER" id="PTHR33164">
    <property type="entry name" value="TRANSCRIPTIONAL REGULATOR, MARR FAMILY"/>
    <property type="match status" value="1"/>
</dbReference>
<evidence type="ECO:0000256" key="3">
    <source>
        <dbReference type="ARBA" id="ARBA00023163"/>
    </source>
</evidence>
<sequence>MDKGMDADLLAAVRTIVRLARIAQQACEEGGLTMPQYRALTSAAAGRQRAYELARYTAVSRPAISALTNGMVKSGLIERGGLASDGRGVVFDVTPHGHEVLATVNRLLVERFQEMLGDAQEALKVLNSEALEEALERQADKDFGPARRTQE</sequence>
<proteinExistence type="predicted"/>
<dbReference type="PROSITE" id="PS50995">
    <property type="entry name" value="HTH_MARR_2"/>
    <property type="match status" value="1"/>
</dbReference>
<keyword evidence="3" id="KW-0804">Transcription</keyword>
<gene>
    <name evidence="5" type="ORF">ACIBG2_18730</name>
</gene>
<dbReference type="Gene3D" id="1.10.10.10">
    <property type="entry name" value="Winged helix-like DNA-binding domain superfamily/Winged helix DNA-binding domain"/>
    <property type="match status" value="1"/>
</dbReference>
<evidence type="ECO:0000313" key="5">
    <source>
        <dbReference type="EMBL" id="MFI6499429.1"/>
    </source>
</evidence>
<comment type="caution">
    <text evidence="5">The sequence shown here is derived from an EMBL/GenBank/DDBJ whole genome shotgun (WGS) entry which is preliminary data.</text>
</comment>
<evidence type="ECO:0000259" key="4">
    <source>
        <dbReference type="PROSITE" id="PS50995"/>
    </source>
</evidence>
<dbReference type="InterPro" id="IPR036390">
    <property type="entry name" value="WH_DNA-bd_sf"/>
</dbReference>
<organism evidence="5 6">
    <name type="scientific">Nonomuraea typhae</name>
    <dbReference type="NCBI Taxonomy" id="2603600"/>
    <lineage>
        <taxon>Bacteria</taxon>
        <taxon>Bacillati</taxon>
        <taxon>Actinomycetota</taxon>
        <taxon>Actinomycetes</taxon>
        <taxon>Streptosporangiales</taxon>
        <taxon>Streptosporangiaceae</taxon>
        <taxon>Nonomuraea</taxon>
    </lineage>
</organism>
<reference evidence="5 6" key="1">
    <citation type="submission" date="2024-10" db="EMBL/GenBank/DDBJ databases">
        <title>The Natural Products Discovery Center: Release of the First 8490 Sequenced Strains for Exploring Actinobacteria Biosynthetic Diversity.</title>
        <authorList>
            <person name="Kalkreuter E."/>
            <person name="Kautsar S.A."/>
            <person name="Yang D."/>
            <person name="Bader C.D."/>
            <person name="Teijaro C.N."/>
            <person name="Fluegel L."/>
            <person name="Davis C.M."/>
            <person name="Simpson J.R."/>
            <person name="Lauterbach L."/>
            <person name="Steele A.D."/>
            <person name="Gui C."/>
            <person name="Meng S."/>
            <person name="Li G."/>
            <person name="Viehrig K."/>
            <person name="Ye F."/>
            <person name="Su P."/>
            <person name="Kiefer A.F."/>
            <person name="Nichols A."/>
            <person name="Cepeda A.J."/>
            <person name="Yan W."/>
            <person name="Fan B."/>
            <person name="Jiang Y."/>
            <person name="Adhikari A."/>
            <person name="Zheng C.-J."/>
            <person name="Schuster L."/>
            <person name="Cowan T.M."/>
            <person name="Smanski M.J."/>
            <person name="Chevrette M.G."/>
            <person name="De Carvalho L.P.S."/>
            <person name="Shen B."/>
        </authorList>
    </citation>
    <scope>NUCLEOTIDE SEQUENCE [LARGE SCALE GENOMIC DNA]</scope>
    <source>
        <strain evidence="5 6">NPDC050545</strain>
    </source>
</reference>
<dbReference type="InterPro" id="IPR036388">
    <property type="entry name" value="WH-like_DNA-bd_sf"/>
</dbReference>
<name>A0ABW7YY76_9ACTN</name>
<dbReference type="SMART" id="SM00347">
    <property type="entry name" value="HTH_MARR"/>
    <property type="match status" value="1"/>
</dbReference>
<dbReference type="Proteomes" id="UP001612741">
    <property type="component" value="Unassembled WGS sequence"/>
</dbReference>
<keyword evidence="1" id="KW-0805">Transcription regulation</keyword>
<dbReference type="RefSeq" id="WP_397082732.1">
    <property type="nucleotide sequence ID" value="NZ_JBITGY010000005.1"/>
</dbReference>
<evidence type="ECO:0000256" key="1">
    <source>
        <dbReference type="ARBA" id="ARBA00023015"/>
    </source>
</evidence>
<dbReference type="PROSITE" id="PS01117">
    <property type="entry name" value="HTH_MARR_1"/>
    <property type="match status" value="1"/>
</dbReference>
<dbReference type="EMBL" id="JBITGY010000005">
    <property type="protein sequence ID" value="MFI6499429.1"/>
    <property type="molecule type" value="Genomic_DNA"/>
</dbReference>
<evidence type="ECO:0000313" key="6">
    <source>
        <dbReference type="Proteomes" id="UP001612741"/>
    </source>
</evidence>
<feature type="domain" description="HTH marR-type" evidence="4">
    <location>
        <begin position="6"/>
        <end position="140"/>
    </location>
</feature>
<dbReference type="InterPro" id="IPR023187">
    <property type="entry name" value="Tscrpt_reg_MarR-type_CS"/>
</dbReference>
<evidence type="ECO:0000256" key="2">
    <source>
        <dbReference type="ARBA" id="ARBA00023125"/>
    </source>
</evidence>
<dbReference type="Pfam" id="PF12802">
    <property type="entry name" value="MarR_2"/>
    <property type="match status" value="1"/>
</dbReference>
<protein>
    <submittedName>
        <fullName evidence="5">MarR family winged helix-turn-helix transcriptional regulator</fullName>
    </submittedName>
</protein>
<keyword evidence="6" id="KW-1185">Reference proteome</keyword>
<dbReference type="PANTHER" id="PTHR33164:SF99">
    <property type="entry name" value="MARR FAMILY REGULATORY PROTEIN"/>
    <property type="match status" value="1"/>
</dbReference>
<accession>A0ABW7YY76</accession>
<dbReference type="InterPro" id="IPR000835">
    <property type="entry name" value="HTH_MarR-typ"/>
</dbReference>
<dbReference type="SUPFAM" id="SSF46785">
    <property type="entry name" value="Winged helix' DNA-binding domain"/>
    <property type="match status" value="1"/>
</dbReference>
<keyword evidence="2" id="KW-0238">DNA-binding</keyword>